<dbReference type="RefSeq" id="WP_390331550.1">
    <property type="nucleotide sequence ID" value="NZ_JBHRTP010000032.1"/>
</dbReference>
<feature type="signal peptide" evidence="1">
    <location>
        <begin position="1"/>
        <end position="21"/>
    </location>
</feature>
<comment type="caution">
    <text evidence="2">The sequence shown here is derived from an EMBL/GenBank/DDBJ whole genome shotgun (WGS) entry which is preliminary data.</text>
</comment>
<dbReference type="PROSITE" id="PS51257">
    <property type="entry name" value="PROKAR_LIPOPROTEIN"/>
    <property type="match status" value="1"/>
</dbReference>
<organism evidence="2 3">
    <name type="scientific">Undibacterium arcticum</name>
    <dbReference type="NCBI Taxonomy" id="1762892"/>
    <lineage>
        <taxon>Bacteria</taxon>
        <taxon>Pseudomonadati</taxon>
        <taxon>Pseudomonadota</taxon>
        <taxon>Betaproteobacteria</taxon>
        <taxon>Burkholderiales</taxon>
        <taxon>Oxalobacteraceae</taxon>
        <taxon>Undibacterium</taxon>
    </lineage>
</organism>
<dbReference type="Proteomes" id="UP001595530">
    <property type="component" value="Unassembled WGS sequence"/>
</dbReference>
<keyword evidence="3" id="KW-1185">Reference proteome</keyword>
<keyword evidence="1" id="KW-0732">Signal</keyword>
<feature type="chain" id="PRO_5047106117" description="Lipoprotein" evidence="1">
    <location>
        <begin position="22"/>
        <end position="206"/>
    </location>
</feature>
<evidence type="ECO:0008006" key="4">
    <source>
        <dbReference type="Google" id="ProtNLM"/>
    </source>
</evidence>
<accession>A0ABV7F0H4</accession>
<evidence type="ECO:0000313" key="2">
    <source>
        <dbReference type="EMBL" id="MFC3108532.1"/>
    </source>
</evidence>
<sequence>MRKLFLASALASLFLTGCGGGADGYAQVVVDTGPVPVPVAVQPTYEYLRHPTISGLEYFNSVTGSESHLTTAAGGYVGYTGGDIVTFWLGDIVLFTMPGDLAQPFSSLYDASLYTTSTLHSSTAVENLMAFLMTIDDDGNYTNGIQIAYPVRVAALGLRVNFNQSAYDFRADPAVQYAAAVLSGNTLYGARPLPSPSEAVLALQIP</sequence>
<gene>
    <name evidence="2" type="ORF">ACFOFO_11240</name>
</gene>
<evidence type="ECO:0000313" key="3">
    <source>
        <dbReference type="Proteomes" id="UP001595530"/>
    </source>
</evidence>
<name>A0ABV7F0H4_9BURK</name>
<proteinExistence type="predicted"/>
<protein>
    <recommendedName>
        <fullName evidence="4">Lipoprotein</fullName>
    </recommendedName>
</protein>
<reference evidence="3" key="1">
    <citation type="journal article" date="2019" name="Int. J. Syst. Evol. Microbiol.">
        <title>The Global Catalogue of Microorganisms (GCM) 10K type strain sequencing project: providing services to taxonomists for standard genome sequencing and annotation.</title>
        <authorList>
            <consortium name="The Broad Institute Genomics Platform"/>
            <consortium name="The Broad Institute Genome Sequencing Center for Infectious Disease"/>
            <person name="Wu L."/>
            <person name="Ma J."/>
        </authorList>
    </citation>
    <scope>NUCLEOTIDE SEQUENCE [LARGE SCALE GENOMIC DNA]</scope>
    <source>
        <strain evidence="3">KCTC 42986</strain>
    </source>
</reference>
<dbReference type="EMBL" id="JBHRTP010000032">
    <property type="protein sequence ID" value="MFC3108532.1"/>
    <property type="molecule type" value="Genomic_DNA"/>
</dbReference>
<evidence type="ECO:0000256" key="1">
    <source>
        <dbReference type="SAM" id="SignalP"/>
    </source>
</evidence>